<proteinExistence type="predicted"/>
<sequence length="87" mass="9472">MAAQTQPDRQLPSAVAVVSDFASEEARACWEIRGFSLVDKQQGSSMESGPLVRAAGTQFGLRVYAWSLPGDQFAIYCFREAEEGAEP</sequence>
<dbReference type="Proteomes" id="UP001189429">
    <property type="component" value="Unassembled WGS sequence"/>
</dbReference>
<organism evidence="1 2">
    <name type="scientific">Prorocentrum cordatum</name>
    <dbReference type="NCBI Taxonomy" id="2364126"/>
    <lineage>
        <taxon>Eukaryota</taxon>
        <taxon>Sar</taxon>
        <taxon>Alveolata</taxon>
        <taxon>Dinophyceae</taxon>
        <taxon>Prorocentrales</taxon>
        <taxon>Prorocentraceae</taxon>
        <taxon>Prorocentrum</taxon>
    </lineage>
</organism>
<keyword evidence="2" id="KW-1185">Reference proteome</keyword>
<reference evidence="1" key="1">
    <citation type="submission" date="2023-10" db="EMBL/GenBank/DDBJ databases">
        <authorList>
            <person name="Chen Y."/>
            <person name="Shah S."/>
            <person name="Dougan E. K."/>
            <person name="Thang M."/>
            <person name="Chan C."/>
        </authorList>
    </citation>
    <scope>NUCLEOTIDE SEQUENCE [LARGE SCALE GENOMIC DNA]</scope>
</reference>
<dbReference type="EMBL" id="CAUYUJ010005000">
    <property type="protein sequence ID" value="CAK0811857.1"/>
    <property type="molecule type" value="Genomic_DNA"/>
</dbReference>
<name>A0ABN9R117_9DINO</name>
<comment type="caution">
    <text evidence="1">The sequence shown here is derived from an EMBL/GenBank/DDBJ whole genome shotgun (WGS) entry which is preliminary data.</text>
</comment>
<evidence type="ECO:0000313" key="1">
    <source>
        <dbReference type="EMBL" id="CAK0811857.1"/>
    </source>
</evidence>
<protein>
    <recommendedName>
        <fullName evidence="3">Glyoxalase</fullName>
    </recommendedName>
</protein>
<evidence type="ECO:0008006" key="3">
    <source>
        <dbReference type="Google" id="ProtNLM"/>
    </source>
</evidence>
<accession>A0ABN9R117</accession>
<gene>
    <name evidence="1" type="ORF">PCOR1329_LOCUS16319</name>
</gene>
<evidence type="ECO:0000313" key="2">
    <source>
        <dbReference type="Proteomes" id="UP001189429"/>
    </source>
</evidence>
<feature type="non-terminal residue" evidence="1">
    <location>
        <position position="87"/>
    </location>
</feature>